<evidence type="ECO:0000313" key="2">
    <source>
        <dbReference type="EMBL" id="KAG0006712.1"/>
    </source>
</evidence>
<evidence type="ECO:0000256" key="1">
    <source>
        <dbReference type="SAM" id="MobiDB-lite"/>
    </source>
</evidence>
<evidence type="ECO:0000313" key="3">
    <source>
        <dbReference type="Proteomes" id="UP000749646"/>
    </source>
</evidence>
<feature type="compositionally biased region" description="Acidic residues" evidence="1">
    <location>
        <begin position="114"/>
        <end position="125"/>
    </location>
</feature>
<organism evidence="2 3">
    <name type="scientific">Modicella reniformis</name>
    <dbReference type="NCBI Taxonomy" id="1440133"/>
    <lineage>
        <taxon>Eukaryota</taxon>
        <taxon>Fungi</taxon>
        <taxon>Fungi incertae sedis</taxon>
        <taxon>Mucoromycota</taxon>
        <taxon>Mortierellomycotina</taxon>
        <taxon>Mortierellomycetes</taxon>
        <taxon>Mortierellales</taxon>
        <taxon>Mortierellaceae</taxon>
        <taxon>Modicella</taxon>
    </lineage>
</organism>
<sequence>MAQQSYETSYQMSHLNEQWNILEGVTVPKVEEARMVRSNAGSDCKIELVESAIGEGTGSSLSKIDVAKCDGAPMSEEKDVIESSKISDCRWWYSASDAPANDDDDNDAAAAAAADDDNGIDDVDGSPDSTVVFDLAVFDINWGFVEERADNEVAAGTEPVDARSERLAKEAEVRCCNEVEAKLDKEDEFVVEFDAAGRSGVPAD</sequence>
<reference evidence="2" key="1">
    <citation type="journal article" date="2020" name="Fungal Divers.">
        <title>Resolving the Mortierellaceae phylogeny through synthesis of multi-gene phylogenetics and phylogenomics.</title>
        <authorList>
            <person name="Vandepol N."/>
            <person name="Liber J."/>
            <person name="Desiro A."/>
            <person name="Na H."/>
            <person name="Kennedy M."/>
            <person name="Barry K."/>
            <person name="Grigoriev I.V."/>
            <person name="Miller A.N."/>
            <person name="O'Donnell K."/>
            <person name="Stajich J.E."/>
            <person name="Bonito G."/>
        </authorList>
    </citation>
    <scope>NUCLEOTIDE SEQUENCE</scope>
    <source>
        <strain evidence="2">MES-2147</strain>
    </source>
</reference>
<dbReference type="Proteomes" id="UP000749646">
    <property type="component" value="Unassembled WGS sequence"/>
</dbReference>
<feature type="region of interest" description="Disordered" evidence="1">
    <location>
        <begin position="97"/>
        <end position="125"/>
    </location>
</feature>
<proteinExistence type="predicted"/>
<keyword evidence="3" id="KW-1185">Reference proteome</keyword>
<dbReference type="AlphaFoldDB" id="A0A9P6ML21"/>
<comment type="caution">
    <text evidence="2">The sequence shown here is derived from an EMBL/GenBank/DDBJ whole genome shotgun (WGS) entry which is preliminary data.</text>
</comment>
<dbReference type="EMBL" id="JAAAHW010000070">
    <property type="protein sequence ID" value="KAG0006712.1"/>
    <property type="molecule type" value="Genomic_DNA"/>
</dbReference>
<gene>
    <name evidence="2" type="ORF">BGZ65_004874</name>
</gene>
<protein>
    <submittedName>
        <fullName evidence="2">Uncharacterized protein</fullName>
    </submittedName>
</protein>
<name>A0A9P6ML21_9FUNG</name>
<accession>A0A9P6ML21</accession>